<feature type="domain" description="NAD-dependent epimerase/dehydratase" evidence="11">
    <location>
        <begin position="6"/>
        <end position="254"/>
    </location>
</feature>
<evidence type="ECO:0000256" key="6">
    <source>
        <dbReference type="ARBA" id="ARBA00018569"/>
    </source>
</evidence>
<dbReference type="CDD" id="cd05247">
    <property type="entry name" value="UDP_G4E_1_SDR_e"/>
    <property type="match status" value="1"/>
</dbReference>
<dbReference type="InterPro" id="IPR036291">
    <property type="entry name" value="NAD(P)-bd_dom_sf"/>
</dbReference>
<dbReference type="AlphaFoldDB" id="A0A4R6UFF4"/>
<keyword evidence="13" id="KW-1185">Reference proteome</keyword>
<dbReference type="Gene3D" id="3.40.50.720">
    <property type="entry name" value="NAD(P)-binding Rossmann-like Domain"/>
    <property type="match status" value="1"/>
</dbReference>
<protein>
    <recommendedName>
        <fullName evidence="6 10">UDP-glucose 4-epimerase</fullName>
        <ecNumber evidence="5 10">5.1.3.2</ecNumber>
    </recommendedName>
</protein>
<dbReference type="NCBIfam" id="TIGR01179">
    <property type="entry name" value="galE"/>
    <property type="match status" value="1"/>
</dbReference>
<keyword evidence="9 10" id="KW-0119">Carbohydrate metabolism</keyword>
<name>A0A4R6UFF4_9GAMM</name>
<dbReference type="SUPFAM" id="SSF51735">
    <property type="entry name" value="NAD(P)-binding Rossmann-fold domains"/>
    <property type="match status" value="1"/>
</dbReference>
<evidence type="ECO:0000256" key="2">
    <source>
        <dbReference type="ARBA" id="ARBA00001911"/>
    </source>
</evidence>
<evidence type="ECO:0000256" key="4">
    <source>
        <dbReference type="ARBA" id="ARBA00007637"/>
    </source>
</evidence>
<reference evidence="12 13" key="1">
    <citation type="submission" date="2019-03" db="EMBL/GenBank/DDBJ databases">
        <title>Genomic Encyclopedia of Type Strains, Phase IV (KMG-IV): sequencing the most valuable type-strain genomes for metagenomic binning, comparative biology and taxonomic classification.</title>
        <authorList>
            <person name="Goeker M."/>
        </authorList>
    </citation>
    <scope>NUCLEOTIDE SEQUENCE [LARGE SCALE GENOMIC DNA]</scope>
    <source>
        <strain evidence="12 13">DSM 103792</strain>
    </source>
</reference>
<dbReference type="UniPathway" id="UPA00214"/>
<comment type="catalytic activity">
    <reaction evidence="1 10">
        <text>UDP-alpha-D-glucose = UDP-alpha-D-galactose</text>
        <dbReference type="Rhea" id="RHEA:22168"/>
        <dbReference type="ChEBI" id="CHEBI:58885"/>
        <dbReference type="ChEBI" id="CHEBI:66914"/>
        <dbReference type="EC" id="5.1.3.2"/>
    </reaction>
</comment>
<evidence type="ECO:0000256" key="7">
    <source>
        <dbReference type="ARBA" id="ARBA00023027"/>
    </source>
</evidence>
<evidence type="ECO:0000256" key="9">
    <source>
        <dbReference type="ARBA" id="ARBA00023277"/>
    </source>
</evidence>
<evidence type="ECO:0000313" key="12">
    <source>
        <dbReference type="EMBL" id="TDQ45550.1"/>
    </source>
</evidence>
<keyword evidence="7 10" id="KW-0520">NAD</keyword>
<evidence type="ECO:0000256" key="1">
    <source>
        <dbReference type="ARBA" id="ARBA00000083"/>
    </source>
</evidence>
<dbReference type="InterPro" id="IPR005886">
    <property type="entry name" value="UDP_G4E"/>
</dbReference>
<evidence type="ECO:0000313" key="13">
    <source>
        <dbReference type="Proteomes" id="UP000295375"/>
    </source>
</evidence>
<comment type="cofactor">
    <cofactor evidence="2 10">
        <name>NAD(+)</name>
        <dbReference type="ChEBI" id="CHEBI:57540"/>
    </cofactor>
</comment>
<gene>
    <name evidence="12" type="ORF">EV696_11918</name>
</gene>
<dbReference type="Gene3D" id="3.90.25.10">
    <property type="entry name" value="UDP-galactose 4-epimerase, domain 1"/>
    <property type="match status" value="1"/>
</dbReference>
<evidence type="ECO:0000256" key="3">
    <source>
        <dbReference type="ARBA" id="ARBA00004947"/>
    </source>
</evidence>
<keyword evidence="8 10" id="KW-0413">Isomerase</keyword>
<dbReference type="OrthoDB" id="9803010at2"/>
<dbReference type="GO" id="GO:0003978">
    <property type="term" value="F:UDP-glucose 4-epimerase activity"/>
    <property type="evidence" value="ECO:0007669"/>
    <property type="project" value="UniProtKB-UniRule"/>
</dbReference>
<evidence type="ECO:0000259" key="11">
    <source>
        <dbReference type="Pfam" id="PF01370"/>
    </source>
</evidence>
<proteinExistence type="inferred from homology"/>
<dbReference type="Pfam" id="PF01370">
    <property type="entry name" value="Epimerase"/>
    <property type="match status" value="1"/>
</dbReference>
<dbReference type="EC" id="5.1.3.2" evidence="5 10"/>
<sequence>MSNKTVLVTGGAGYIGSHVVRQLGERGDNIVVLDNLSTGHSKAVLFGELIVGDTGDKELVTKILREKNIDAIMHFAANTVVPESVEKPLQYYRNNTVNVLNLLECCQQVGVKHMIFSSTAAVYGTPDTLMVTEQSPTRPESPYGMSKLMSEHLLRDYSATGAMSHVILRYFNVAGADPQARIGQATPNATHLIKVAVEALCGKREKVSVFGTDYATPDGTGVRDYIHVEDLAAAHLAALDYLRNGGKSTTLNCGYGHGFSVLEVLKTAEKVVGKPLNIHYGPRRAGDLAAIAADSSRLRELLNWTPQYDDLEKIIAHAYAFEKTL</sequence>
<comment type="subunit">
    <text evidence="10">Homodimer.</text>
</comment>
<dbReference type="GO" id="GO:0033499">
    <property type="term" value="P:galactose catabolic process via UDP-galactose, Leloir pathway"/>
    <property type="evidence" value="ECO:0007669"/>
    <property type="project" value="TreeGrafter"/>
</dbReference>
<organism evidence="12 13">
    <name type="scientific">Permianibacter aggregans</name>
    <dbReference type="NCBI Taxonomy" id="1510150"/>
    <lineage>
        <taxon>Bacteria</taxon>
        <taxon>Pseudomonadati</taxon>
        <taxon>Pseudomonadota</taxon>
        <taxon>Gammaproteobacteria</taxon>
        <taxon>Pseudomonadales</taxon>
        <taxon>Pseudomonadaceae</taxon>
        <taxon>Permianibacter</taxon>
    </lineage>
</organism>
<dbReference type="PANTHER" id="PTHR43725:SF53">
    <property type="entry name" value="UDP-ARABINOSE 4-EPIMERASE 1"/>
    <property type="match status" value="1"/>
</dbReference>
<comment type="similarity">
    <text evidence="4 10">Belongs to the NAD(P)-dependent epimerase/dehydratase family.</text>
</comment>
<accession>A0A4R6UFF4</accession>
<dbReference type="EMBL" id="SNYM01000019">
    <property type="protein sequence ID" value="TDQ45550.1"/>
    <property type="molecule type" value="Genomic_DNA"/>
</dbReference>
<comment type="caution">
    <text evidence="12">The sequence shown here is derived from an EMBL/GenBank/DDBJ whole genome shotgun (WGS) entry which is preliminary data.</text>
</comment>
<dbReference type="RefSeq" id="WP_133592597.1">
    <property type="nucleotide sequence ID" value="NZ_CP037953.1"/>
</dbReference>
<comment type="pathway">
    <text evidence="3 10">Carbohydrate metabolism; galactose metabolism.</text>
</comment>
<dbReference type="InterPro" id="IPR001509">
    <property type="entry name" value="Epimerase_deHydtase"/>
</dbReference>
<evidence type="ECO:0000256" key="10">
    <source>
        <dbReference type="RuleBase" id="RU366046"/>
    </source>
</evidence>
<dbReference type="Proteomes" id="UP000295375">
    <property type="component" value="Unassembled WGS sequence"/>
</dbReference>
<evidence type="ECO:0000256" key="5">
    <source>
        <dbReference type="ARBA" id="ARBA00013189"/>
    </source>
</evidence>
<evidence type="ECO:0000256" key="8">
    <source>
        <dbReference type="ARBA" id="ARBA00023235"/>
    </source>
</evidence>
<dbReference type="PANTHER" id="PTHR43725">
    <property type="entry name" value="UDP-GLUCOSE 4-EPIMERASE"/>
    <property type="match status" value="1"/>
</dbReference>